<evidence type="ECO:0000256" key="6">
    <source>
        <dbReference type="ARBA" id="ARBA00023136"/>
    </source>
</evidence>
<keyword evidence="6" id="KW-0472">Membrane</keyword>
<accession>A0ABV8PYQ0</accession>
<dbReference type="RefSeq" id="WP_379013759.1">
    <property type="nucleotide sequence ID" value="NZ_JBHSDC010000016.1"/>
</dbReference>
<comment type="similarity">
    <text evidence="2">Belongs to the outer membrane factor (OMF) (TC 1.B.17) family.</text>
</comment>
<keyword evidence="5" id="KW-0812">Transmembrane</keyword>
<dbReference type="PANTHER" id="PTHR30026:SF20">
    <property type="entry name" value="OUTER MEMBRANE PROTEIN TOLC"/>
    <property type="match status" value="1"/>
</dbReference>
<dbReference type="Pfam" id="PF02321">
    <property type="entry name" value="OEP"/>
    <property type="match status" value="2"/>
</dbReference>
<dbReference type="SUPFAM" id="SSF56954">
    <property type="entry name" value="Outer membrane efflux proteins (OEP)"/>
    <property type="match status" value="1"/>
</dbReference>
<evidence type="ECO:0000256" key="2">
    <source>
        <dbReference type="ARBA" id="ARBA00007613"/>
    </source>
</evidence>
<sequence length="447" mass="49632">MKPAFTLIALAFLLQLTAQTTIEKWDLRKCVDYAMKNNISVKQADIQARIGALQLKQAQLYQYPTASFSTNIGPQFGRSIDPTTNVYTNTELLSQNYGLQGSVQLFNWGRLKNNTASQDFSAKAALKDIEKAANDVALNVATYYLQILASKEQVNIVAIQIQQTQSQLDVTQKKVIAGALPELNALELEAKLATDSSNYIAAASSFQQNVLQLKALLTLDAAAPFEVEIPAADKIPLESLADLQPETVYALAINNQPNIIGNQLRIKSAEKSVLSLKSALYPTIGASYSIGSTYNNKAVNFLNGNKIQYFDQLSQNFRQSVGLGVSVPIFSNGTNRINYEQSKLTLQNYKVTEDQIEQKLKQDIYTAYTNVINALQKFNAGKKQVENNQKALDFATKRYEVGLLSTIDLITIQNNLATAQIQQISNQYDYVFKMKLLEFYKGQGLKL</sequence>
<evidence type="ECO:0000256" key="1">
    <source>
        <dbReference type="ARBA" id="ARBA00004442"/>
    </source>
</evidence>
<evidence type="ECO:0000256" key="4">
    <source>
        <dbReference type="ARBA" id="ARBA00022452"/>
    </source>
</evidence>
<evidence type="ECO:0000256" key="5">
    <source>
        <dbReference type="ARBA" id="ARBA00022692"/>
    </source>
</evidence>
<reference evidence="10" key="1">
    <citation type="journal article" date="2019" name="Int. J. Syst. Evol. Microbiol.">
        <title>The Global Catalogue of Microorganisms (GCM) 10K type strain sequencing project: providing services to taxonomists for standard genome sequencing and annotation.</title>
        <authorList>
            <consortium name="The Broad Institute Genomics Platform"/>
            <consortium name="The Broad Institute Genome Sequencing Center for Infectious Disease"/>
            <person name="Wu L."/>
            <person name="Ma J."/>
        </authorList>
    </citation>
    <scope>NUCLEOTIDE SEQUENCE [LARGE SCALE GENOMIC DNA]</scope>
    <source>
        <strain evidence="10">CECT 8010</strain>
    </source>
</reference>
<dbReference type="Gene3D" id="1.20.1600.10">
    <property type="entry name" value="Outer membrane efflux proteins (OEP)"/>
    <property type="match status" value="1"/>
</dbReference>
<evidence type="ECO:0000256" key="7">
    <source>
        <dbReference type="ARBA" id="ARBA00023237"/>
    </source>
</evidence>
<evidence type="ECO:0000256" key="3">
    <source>
        <dbReference type="ARBA" id="ARBA00022448"/>
    </source>
</evidence>
<dbReference type="PANTHER" id="PTHR30026">
    <property type="entry name" value="OUTER MEMBRANE PROTEIN TOLC"/>
    <property type="match status" value="1"/>
</dbReference>
<dbReference type="Proteomes" id="UP001595906">
    <property type="component" value="Unassembled WGS sequence"/>
</dbReference>
<comment type="caution">
    <text evidence="9">The sequence shown here is derived from an EMBL/GenBank/DDBJ whole genome shotgun (WGS) entry which is preliminary data.</text>
</comment>
<keyword evidence="10" id="KW-1185">Reference proteome</keyword>
<dbReference type="InterPro" id="IPR003423">
    <property type="entry name" value="OMP_efflux"/>
</dbReference>
<dbReference type="EMBL" id="JBHSDC010000016">
    <property type="protein sequence ID" value="MFC4232057.1"/>
    <property type="molecule type" value="Genomic_DNA"/>
</dbReference>
<feature type="signal peptide" evidence="8">
    <location>
        <begin position="1"/>
        <end position="18"/>
    </location>
</feature>
<protein>
    <submittedName>
        <fullName evidence="9">TolC family protein</fullName>
    </submittedName>
</protein>
<keyword evidence="3" id="KW-0813">Transport</keyword>
<keyword evidence="4" id="KW-1134">Transmembrane beta strand</keyword>
<proteinExistence type="inferred from homology"/>
<feature type="chain" id="PRO_5045770343" evidence="8">
    <location>
        <begin position="19"/>
        <end position="447"/>
    </location>
</feature>
<name>A0ABV8PYQ0_9BACT</name>
<dbReference type="InterPro" id="IPR051906">
    <property type="entry name" value="TolC-like"/>
</dbReference>
<organism evidence="9 10">
    <name type="scientific">Parasediminibacterium paludis</name>
    <dbReference type="NCBI Taxonomy" id="908966"/>
    <lineage>
        <taxon>Bacteria</taxon>
        <taxon>Pseudomonadati</taxon>
        <taxon>Bacteroidota</taxon>
        <taxon>Chitinophagia</taxon>
        <taxon>Chitinophagales</taxon>
        <taxon>Chitinophagaceae</taxon>
        <taxon>Parasediminibacterium</taxon>
    </lineage>
</organism>
<evidence type="ECO:0000313" key="10">
    <source>
        <dbReference type="Proteomes" id="UP001595906"/>
    </source>
</evidence>
<evidence type="ECO:0000256" key="8">
    <source>
        <dbReference type="SAM" id="SignalP"/>
    </source>
</evidence>
<comment type="subcellular location">
    <subcellularLocation>
        <location evidence="1">Cell outer membrane</location>
    </subcellularLocation>
</comment>
<keyword evidence="7" id="KW-0998">Cell outer membrane</keyword>
<gene>
    <name evidence="9" type="ORF">ACFOW1_09150</name>
</gene>
<keyword evidence="8" id="KW-0732">Signal</keyword>
<evidence type="ECO:0000313" key="9">
    <source>
        <dbReference type="EMBL" id="MFC4232057.1"/>
    </source>
</evidence>